<evidence type="ECO:0000313" key="6">
    <source>
        <dbReference type="Proteomes" id="UP001156259"/>
    </source>
</evidence>
<sequence length="266" mass="31041">MISFMRKMIELEFPKDKIRHYVIHGDCRKILSLLPKDFVDLILTDPPFNISQETTLNMDNRKYSLDFGQWDKNEIFPEDWIPLALPILKERSGVLITFTGKRLAEQTMQVIEKEGSHIRNIGVWISPSYLPMFRSNVWCNASMCFIIATRQKGNKHHFNKSLKEHPDYIFATPSTGDERRRYNHPTLKPRKVIRELMEYWSFPGDIVLDPFAGMFTTSVVAESLGRNSIAIEKDLAYYKLGLKRLKEEVKKGKLFINPGEVREIKC</sequence>
<dbReference type="GO" id="GO:0008170">
    <property type="term" value="F:N-methyltransferase activity"/>
    <property type="evidence" value="ECO:0007669"/>
    <property type="project" value="InterPro"/>
</dbReference>
<dbReference type="GO" id="GO:0032259">
    <property type="term" value="P:methylation"/>
    <property type="evidence" value="ECO:0007669"/>
    <property type="project" value="UniProtKB-KW"/>
</dbReference>
<organism evidence="5 6">
    <name type="scientific">Methanophagales virus GBV301</name>
    <dbReference type="NCBI Taxonomy" id="2999280"/>
    <lineage>
        <taxon>Viruses</taxon>
        <taxon>Duplodnaviria</taxon>
        <taxon>Heunggongvirae</taxon>
        <taxon>Uroviricota</taxon>
        <taxon>Caudoviricetes</taxon>
        <taxon>Nakonvirales</taxon>
        <taxon>Ekchuahviridae</taxon>
        <taxon>Kukulkanvirus</taxon>
        <taxon>Kukulkanvirus guaymasense</taxon>
    </lineage>
</organism>
<dbReference type="Pfam" id="PF01555">
    <property type="entry name" value="N6_N4_Mtase"/>
    <property type="match status" value="1"/>
</dbReference>
<evidence type="ECO:0000256" key="2">
    <source>
        <dbReference type="ARBA" id="ARBA00022603"/>
    </source>
</evidence>
<evidence type="ECO:0000259" key="4">
    <source>
        <dbReference type="Pfam" id="PF01555"/>
    </source>
</evidence>
<keyword evidence="2" id="KW-0489">Methyltransferase</keyword>
<feature type="domain" description="DNA methylase N-4/N-6" evidence="4">
    <location>
        <begin position="39"/>
        <end position="240"/>
    </location>
</feature>
<dbReference type="Gene3D" id="3.40.50.150">
    <property type="entry name" value="Vaccinia Virus protein VP39"/>
    <property type="match status" value="1"/>
</dbReference>
<gene>
    <name evidence="5" type="ORF">LDLAKGPJ_00022</name>
</gene>
<keyword evidence="6" id="KW-1185">Reference proteome</keyword>
<dbReference type="PROSITE" id="PS00092">
    <property type="entry name" value="N6_MTASE"/>
    <property type="match status" value="1"/>
</dbReference>
<dbReference type="Proteomes" id="UP001156259">
    <property type="component" value="Segment"/>
</dbReference>
<protein>
    <recommendedName>
        <fullName evidence="4">DNA methylase N-4/N-6 domain-containing protein</fullName>
    </recommendedName>
</protein>
<evidence type="ECO:0000313" key="5">
    <source>
        <dbReference type="EMBL" id="WAE39446.1"/>
    </source>
</evidence>
<dbReference type="InterPro" id="IPR002052">
    <property type="entry name" value="DNA_methylase_N6_adenine_CS"/>
</dbReference>
<proteinExistence type="inferred from homology"/>
<dbReference type="PANTHER" id="PTHR13370">
    <property type="entry name" value="RNA METHYLASE-RELATED"/>
    <property type="match status" value="1"/>
</dbReference>
<dbReference type="GO" id="GO:0003677">
    <property type="term" value="F:DNA binding"/>
    <property type="evidence" value="ECO:0007669"/>
    <property type="project" value="InterPro"/>
</dbReference>
<keyword evidence="3" id="KW-0808">Transferase</keyword>
<dbReference type="InterPro" id="IPR029063">
    <property type="entry name" value="SAM-dependent_MTases_sf"/>
</dbReference>
<dbReference type="SUPFAM" id="SSF53335">
    <property type="entry name" value="S-adenosyl-L-methionine-dependent methyltransferases"/>
    <property type="match status" value="1"/>
</dbReference>
<dbReference type="EMBL" id="OP880252">
    <property type="protein sequence ID" value="WAE39446.1"/>
    <property type="molecule type" value="Genomic_DNA"/>
</dbReference>
<dbReference type="PANTHER" id="PTHR13370:SF3">
    <property type="entry name" value="TRNA (GUANINE(10)-N2)-METHYLTRANSFERASE HOMOLOG"/>
    <property type="match status" value="1"/>
</dbReference>
<comment type="similarity">
    <text evidence="1">Belongs to the N(4)/N(6)-methyltransferase family.</text>
</comment>
<reference evidence="5 6" key="1">
    <citation type="submission" date="2022-10" db="EMBL/GenBank/DDBJ databases">
        <title>Evolutionary Diversification of Methanotrophic Ca. Methanophagales (ANME-1) and Their Expansive Virome.</title>
        <authorList>
            <person name="Laso-Perez R."/>
            <person name="Wu F."/>
            <person name="Cremiere A."/>
            <person name="Speth D.R."/>
            <person name="Magyar J.S."/>
            <person name="Krupovic M."/>
            <person name="Orphan V.J."/>
        </authorList>
    </citation>
    <scope>NUCLEOTIDE SEQUENCE [LARGE SCALE GENOMIC DNA]</scope>
</reference>
<dbReference type="InterPro" id="IPR002941">
    <property type="entry name" value="DNA_methylase_N4/N6"/>
</dbReference>
<evidence type="ECO:0000256" key="1">
    <source>
        <dbReference type="ARBA" id="ARBA00006594"/>
    </source>
</evidence>
<evidence type="ECO:0000256" key="3">
    <source>
        <dbReference type="ARBA" id="ARBA00022679"/>
    </source>
</evidence>
<name>A0A9E9A627_9CAUD</name>
<accession>A0A9E9A627</accession>
<dbReference type="InterPro" id="IPR001091">
    <property type="entry name" value="RM_Methyltransferase"/>
</dbReference>
<dbReference type="PRINTS" id="PR00508">
    <property type="entry name" value="S21N4MTFRASE"/>
</dbReference>